<feature type="domain" description="Reverse transcriptase" evidence="5">
    <location>
        <begin position="548"/>
        <end position="728"/>
    </location>
</feature>
<name>A0A6G0VRS2_APHCR</name>
<dbReference type="Gene3D" id="3.10.10.10">
    <property type="entry name" value="HIV Type 1 Reverse Transcriptase, subunit A, domain 1"/>
    <property type="match status" value="1"/>
</dbReference>
<organism evidence="6 7">
    <name type="scientific">Aphis craccivora</name>
    <name type="common">Cowpea aphid</name>
    <dbReference type="NCBI Taxonomy" id="307492"/>
    <lineage>
        <taxon>Eukaryota</taxon>
        <taxon>Metazoa</taxon>
        <taxon>Ecdysozoa</taxon>
        <taxon>Arthropoda</taxon>
        <taxon>Hexapoda</taxon>
        <taxon>Insecta</taxon>
        <taxon>Pterygota</taxon>
        <taxon>Neoptera</taxon>
        <taxon>Paraneoptera</taxon>
        <taxon>Hemiptera</taxon>
        <taxon>Sternorrhyncha</taxon>
        <taxon>Aphidomorpha</taxon>
        <taxon>Aphidoidea</taxon>
        <taxon>Aphididae</taxon>
        <taxon>Aphidini</taxon>
        <taxon>Aphis</taxon>
        <taxon>Aphis</taxon>
    </lineage>
</organism>
<evidence type="ECO:0000313" key="6">
    <source>
        <dbReference type="EMBL" id="KAF0707067.1"/>
    </source>
</evidence>
<feature type="non-terminal residue" evidence="6">
    <location>
        <position position="759"/>
    </location>
</feature>
<sequence>RNQVLLLSDKEFNIIIKQQFLFMMSKLQFEFTVVTSPKDTKSNVIAITSISTEDGKRYILPEESRFMGEHIELRKSNYYTKLVNSLKKRNQVRKVWITMTKELEETYVDEDGNLQFKDQYLEEINEENINKTQDHNLKEILEKLIETTQNKNKEKNLKQIADKLLIEKFSSKNTNAKQWMENFEKECSRFQIDKKEDKIELLKLFLDKPSLDWHSSTLIRLTVNAGWSEWKKRFLECFTDNGWNNATYALSFKYREGSLTDYAMKKEKLLIDFNKDMDIKSLIALIAVGLPEFILNKIDKSELKETTDLFNNLRQLECLVKKNFQKKFTLDFQKNTKYEEKKPCKTCEDLGKEDKIKIEGIYDSGSQVSLINKKLIKTINNNKDNNKIQLKTISGVSVTKGLTRLKLKIFNIEKKIDVFIVENEDFHDFLIGLDIIKEFKLRQDENLIISQKQLQNEDMIEINFNEHIAEKDFKIDLNHLDYKKKIKIEQIIEEYKTIFAKDKYDVGTLKDYEARIDLLVDKFCSKRPYRCTIEDREEIEQQVAKLLEKSLIEESYSPFAAPVTLALKKGEGNTRLCIDFRDLNKIVTPQAQPFPLIDDLIIKARNCKYFTSLDINSAFWSIPLRIEDRNKTGFITQEGHYQWTCLPFGLKTAPAIFQRILSSILRKNNLKNFTENYIDDILIFSETFEDHIIHIKQVLGAIIKEGFRLKLKKCMFASESIKYLGHIIENNTVRPIKDNLVSIYNFPTPKTQKNIRQFL</sequence>
<dbReference type="PANTHER" id="PTHR37984">
    <property type="entry name" value="PROTEIN CBG26694"/>
    <property type="match status" value="1"/>
</dbReference>
<keyword evidence="4" id="KW-0378">Hydrolase</keyword>
<dbReference type="InterPro" id="IPR043502">
    <property type="entry name" value="DNA/RNA_pol_sf"/>
</dbReference>
<keyword evidence="3" id="KW-0540">Nuclease</keyword>
<keyword evidence="4" id="KW-0255">Endonuclease</keyword>
<proteinExistence type="predicted"/>
<reference evidence="6 7" key="1">
    <citation type="submission" date="2019-08" db="EMBL/GenBank/DDBJ databases">
        <title>Whole genome of Aphis craccivora.</title>
        <authorList>
            <person name="Voronova N.V."/>
            <person name="Shulinski R.S."/>
            <person name="Bandarenka Y.V."/>
            <person name="Zhorov D.G."/>
            <person name="Warner D."/>
        </authorList>
    </citation>
    <scope>NUCLEOTIDE SEQUENCE [LARGE SCALE GENOMIC DNA]</scope>
    <source>
        <strain evidence="6">180601</strain>
        <tissue evidence="6">Whole Body</tissue>
    </source>
</reference>
<dbReference type="PROSITE" id="PS50878">
    <property type="entry name" value="RT_POL"/>
    <property type="match status" value="1"/>
</dbReference>
<evidence type="ECO:0000256" key="3">
    <source>
        <dbReference type="ARBA" id="ARBA00022722"/>
    </source>
</evidence>
<dbReference type="SUPFAM" id="SSF50630">
    <property type="entry name" value="Acid proteases"/>
    <property type="match status" value="1"/>
</dbReference>
<dbReference type="InterPro" id="IPR050951">
    <property type="entry name" value="Retrovirus_Pol_polyprotein"/>
</dbReference>
<dbReference type="GO" id="GO:0071897">
    <property type="term" value="P:DNA biosynthetic process"/>
    <property type="evidence" value="ECO:0007669"/>
    <property type="project" value="UniProtKB-ARBA"/>
</dbReference>
<accession>A0A6G0VRS2</accession>
<dbReference type="GO" id="GO:0016779">
    <property type="term" value="F:nucleotidyltransferase activity"/>
    <property type="evidence" value="ECO:0007669"/>
    <property type="project" value="UniProtKB-KW"/>
</dbReference>
<gene>
    <name evidence="6" type="ORF">FWK35_00037236</name>
</gene>
<comment type="caution">
    <text evidence="6">The sequence shown here is derived from an EMBL/GenBank/DDBJ whole genome shotgun (WGS) entry which is preliminary data.</text>
</comment>
<keyword evidence="7" id="KW-1185">Reference proteome</keyword>
<dbReference type="EMBL" id="VUJU01012676">
    <property type="protein sequence ID" value="KAF0707067.1"/>
    <property type="molecule type" value="Genomic_DNA"/>
</dbReference>
<evidence type="ECO:0000259" key="5">
    <source>
        <dbReference type="PROSITE" id="PS50878"/>
    </source>
</evidence>
<evidence type="ECO:0000256" key="1">
    <source>
        <dbReference type="ARBA" id="ARBA00022679"/>
    </source>
</evidence>
<keyword evidence="2" id="KW-0548">Nucleotidyltransferase</keyword>
<dbReference type="Proteomes" id="UP000478052">
    <property type="component" value="Unassembled WGS sequence"/>
</dbReference>
<dbReference type="InterPro" id="IPR000477">
    <property type="entry name" value="RT_dom"/>
</dbReference>
<dbReference type="InterPro" id="IPR021109">
    <property type="entry name" value="Peptidase_aspartic_dom_sf"/>
</dbReference>
<keyword evidence="1" id="KW-0808">Transferase</keyword>
<dbReference type="GO" id="GO:0004519">
    <property type="term" value="F:endonuclease activity"/>
    <property type="evidence" value="ECO:0007669"/>
    <property type="project" value="UniProtKB-KW"/>
</dbReference>
<protein>
    <recommendedName>
        <fullName evidence="5">Reverse transcriptase domain-containing protein</fullName>
    </recommendedName>
</protein>
<dbReference type="PANTHER" id="PTHR37984:SF5">
    <property type="entry name" value="PROTEIN NYNRIN-LIKE"/>
    <property type="match status" value="1"/>
</dbReference>
<dbReference type="OrthoDB" id="6626775at2759"/>
<dbReference type="Gene3D" id="2.40.70.10">
    <property type="entry name" value="Acid Proteases"/>
    <property type="match status" value="1"/>
</dbReference>
<dbReference type="Gene3D" id="3.30.70.270">
    <property type="match status" value="1"/>
</dbReference>
<dbReference type="CDD" id="cd01647">
    <property type="entry name" value="RT_LTR"/>
    <property type="match status" value="1"/>
</dbReference>
<dbReference type="Pfam" id="PF00078">
    <property type="entry name" value="RVT_1"/>
    <property type="match status" value="1"/>
</dbReference>
<feature type="non-terminal residue" evidence="6">
    <location>
        <position position="1"/>
    </location>
</feature>
<evidence type="ECO:0000256" key="4">
    <source>
        <dbReference type="ARBA" id="ARBA00022759"/>
    </source>
</evidence>
<dbReference type="InterPro" id="IPR043128">
    <property type="entry name" value="Rev_trsase/Diguanyl_cyclase"/>
</dbReference>
<dbReference type="CDD" id="cd00303">
    <property type="entry name" value="retropepsin_like"/>
    <property type="match status" value="1"/>
</dbReference>
<dbReference type="SUPFAM" id="SSF56672">
    <property type="entry name" value="DNA/RNA polymerases"/>
    <property type="match status" value="1"/>
</dbReference>
<dbReference type="AlphaFoldDB" id="A0A6G0VRS2"/>
<evidence type="ECO:0000313" key="7">
    <source>
        <dbReference type="Proteomes" id="UP000478052"/>
    </source>
</evidence>
<evidence type="ECO:0000256" key="2">
    <source>
        <dbReference type="ARBA" id="ARBA00022695"/>
    </source>
</evidence>